<reference evidence="2" key="1">
    <citation type="submission" date="2023-03" db="EMBL/GenBank/DDBJ databases">
        <title>Massive genome expansion in bonnet fungi (Mycena s.s.) driven by repeated elements and novel gene families across ecological guilds.</title>
        <authorList>
            <consortium name="Lawrence Berkeley National Laboratory"/>
            <person name="Harder C.B."/>
            <person name="Miyauchi S."/>
            <person name="Viragh M."/>
            <person name="Kuo A."/>
            <person name="Thoen E."/>
            <person name="Andreopoulos B."/>
            <person name="Lu D."/>
            <person name="Skrede I."/>
            <person name="Drula E."/>
            <person name="Henrissat B."/>
            <person name="Morin E."/>
            <person name="Kohler A."/>
            <person name="Barry K."/>
            <person name="LaButti K."/>
            <person name="Morin E."/>
            <person name="Salamov A."/>
            <person name="Lipzen A."/>
            <person name="Mereny Z."/>
            <person name="Hegedus B."/>
            <person name="Baldrian P."/>
            <person name="Stursova M."/>
            <person name="Weitz H."/>
            <person name="Taylor A."/>
            <person name="Grigoriev I.V."/>
            <person name="Nagy L.G."/>
            <person name="Martin F."/>
            <person name="Kauserud H."/>
        </authorList>
    </citation>
    <scope>NUCLEOTIDE SEQUENCE</scope>
    <source>
        <strain evidence="2">CBHHK188m</strain>
    </source>
</reference>
<keyword evidence="3" id="KW-1185">Reference proteome</keyword>
<sequence>MATLNILDRSVGSSGSADAWAATETGRAIFRTNFVLRDETDNRSKLTHSDGKHYPTKKWLKAKHDDSYSISSEIQLTCYIVSIARRLRSPEESKVRSTPELALSKQYEKLEEICTQMLILGRTVPIPNEDQWAPPLNQLISVATEDFAWAFPAYSGEPSPQAMPRHFARTTAEIFHDVVGHPRTFKPYRGLCIPGFHHPRQFRCLTNTKKPNLTGCATLPVITTEYKAHGVDIVQAEGQSLYSAGIAHPSSHFWPGKAISSAVDEAFLSKLKAADICTVRGPPHDLGEMGNVISLFLILREAAEAHVRAAFEGDEIVKPVNQPPDIPITPGPLVDWRARTLPPSLMVEPKPKNTKRKSTGQPGPREVKKVKRTAAAGGRKEEGTGENGEEGRQDDVVEDNEDLDQDSEDEDEDEDNRYDEVPADSDTDE</sequence>
<feature type="compositionally biased region" description="Acidic residues" evidence="1">
    <location>
        <begin position="396"/>
        <end position="429"/>
    </location>
</feature>
<evidence type="ECO:0000313" key="2">
    <source>
        <dbReference type="EMBL" id="KAJ7772109.1"/>
    </source>
</evidence>
<feature type="compositionally biased region" description="Basic and acidic residues" evidence="1">
    <location>
        <begin position="378"/>
        <end position="395"/>
    </location>
</feature>
<accession>A0AAD7NRF6</accession>
<dbReference type="Proteomes" id="UP001215280">
    <property type="component" value="Unassembled WGS sequence"/>
</dbReference>
<feature type="region of interest" description="Disordered" evidence="1">
    <location>
        <begin position="343"/>
        <end position="429"/>
    </location>
</feature>
<gene>
    <name evidence="2" type="ORF">DFH07DRAFT_1057628</name>
</gene>
<dbReference type="AlphaFoldDB" id="A0AAD7NRF6"/>
<comment type="caution">
    <text evidence="2">The sequence shown here is derived from an EMBL/GenBank/DDBJ whole genome shotgun (WGS) entry which is preliminary data.</text>
</comment>
<proteinExistence type="predicted"/>
<protein>
    <submittedName>
        <fullName evidence="2">Uncharacterized protein</fullName>
    </submittedName>
</protein>
<organism evidence="2 3">
    <name type="scientific">Mycena maculata</name>
    <dbReference type="NCBI Taxonomy" id="230809"/>
    <lineage>
        <taxon>Eukaryota</taxon>
        <taxon>Fungi</taxon>
        <taxon>Dikarya</taxon>
        <taxon>Basidiomycota</taxon>
        <taxon>Agaricomycotina</taxon>
        <taxon>Agaricomycetes</taxon>
        <taxon>Agaricomycetidae</taxon>
        <taxon>Agaricales</taxon>
        <taxon>Marasmiineae</taxon>
        <taxon>Mycenaceae</taxon>
        <taxon>Mycena</taxon>
    </lineage>
</organism>
<evidence type="ECO:0000256" key="1">
    <source>
        <dbReference type="SAM" id="MobiDB-lite"/>
    </source>
</evidence>
<dbReference type="EMBL" id="JARJLG010000020">
    <property type="protein sequence ID" value="KAJ7772109.1"/>
    <property type="molecule type" value="Genomic_DNA"/>
</dbReference>
<name>A0AAD7NRF6_9AGAR</name>
<evidence type="ECO:0000313" key="3">
    <source>
        <dbReference type="Proteomes" id="UP001215280"/>
    </source>
</evidence>